<dbReference type="InterPro" id="IPR020843">
    <property type="entry name" value="ER"/>
</dbReference>
<keyword evidence="1" id="KW-0596">Phosphopantetheine</keyword>
<dbReference type="GO" id="GO:1901336">
    <property type="term" value="P:lactone biosynthetic process"/>
    <property type="evidence" value="ECO:0007669"/>
    <property type="project" value="UniProtKB-ARBA"/>
</dbReference>
<dbReference type="InterPro" id="IPR011032">
    <property type="entry name" value="GroES-like_sf"/>
</dbReference>
<dbReference type="CDD" id="cd05195">
    <property type="entry name" value="enoyl_red"/>
    <property type="match status" value="1"/>
</dbReference>
<dbReference type="Pfam" id="PF13602">
    <property type="entry name" value="ADH_zinc_N_2"/>
    <property type="match status" value="1"/>
</dbReference>
<dbReference type="GO" id="GO:0006633">
    <property type="term" value="P:fatty acid biosynthetic process"/>
    <property type="evidence" value="ECO:0007669"/>
    <property type="project" value="TreeGrafter"/>
</dbReference>
<accession>A0AA39X1D7</accession>
<dbReference type="PROSITE" id="PS50075">
    <property type="entry name" value="CARRIER"/>
    <property type="match status" value="1"/>
</dbReference>
<dbReference type="SUPFAM" id="SSF51735">
    <property type="entry name" value="NAD(P)-binding Rossmann-fold domains"/>
    <property type="match status" value="2"/>
</dbReference>
<keyword evidence="4" id="KW-0560">Oxidoreductase</keyword>
<dbReference type="InterPro" id="IPR050091">
    <property type="entry name" value="PKS_NRPS_Biosynth_Enz"/>
</dbReference>
<reference evidence="7" key="1">
    <citation type="submission" date="2023-06" db="EMBL/GenBank/DDBJ databases">
        <title>Genome-scale phylogeny and comparative genomics of the fungal order Sordariales.</title>
        <authorList>
            <consortium name="Lawrence Berkeley National Laboratory"/>
            <person name="Hensen N."/>
            <person name="Bonometti L."/>
            <person name="Westerberg I."/>
            <person name="Brannstrom I.O."/>
            <person name="Guillou S."/>
            <person name="Cros-Aarteil S."/>
            <person name="Calhoun S."/>
            <person name="Haridas S."/>
            <person name="Kuo A."/>
            <person name="Mondo S."/>
            <person name="Pangilinan J."/>
            <person name="Riley R."/>
            <person name="LaButti K."/>
            <person name="Andreopoulos B."/>
            <person name="Lipzen A."/>
            <person name="Chen C."/>
            <person name="Yanf M."/>
            <person name="Daum C."/>
            <person name="Ng V."/>
            <person name="Clum A."/>
            <person name="Steindorff A."/>
            <person name="Ohm R."/>
            <person name="Martin F."/>
            <person name="Silar P."/>
            <person name="Natvig D."/>
            <person name="Lalanne C."/>
            <person name="Gautier V."/>
            <person name="Ament-velasquez S.L."/>
            <person name="Kruys A."/>
            <person name="Hutchinson M.I."/>
            <person name="Powell A.J."/>
            <person name="Barry K."/>
            <person name="Miller A.N."/>
            <person name="Grigoriev I.V."/>
            <person name="Debuchy R."/>
            <person name="Gladieux P."/>
            <person name="Thoren M.H."/>
            <person name="Johannesson H."/>
        </authorList>
    </citation>
    <scope>NUCLEOTIDE SEQUENCE</scope>
    <source>
        <strain evidence="7">SMH3391-2</strain>
    </source>
</reference>
<gene>
    <name evidence="7" type="ORF">B0T17DRAFT_591051</name>
</gene>
<evidence type="ECO:0000256" key="2">
    <source>
        <dbReference type="ARBA" id="ARBA00022553"/>
    </source>
</evidence>
<dbReference type="Gene3D" id="1.10.1200.10">
    <property type="entry name" value="ACP-like"/>
    <property type="match status" value="1"/>
</dbReference>
<sequence length="547" mass="58947">MSMNATVRSLVHPQLRSEPFQPGLALKLSIGTLGFLNTLEFTEDSTSRADLGPYEVEIEARAWGLSFRGLFVSLSRPDGDDFGVCGIRTTYGIMRTYPRAPVTLVSKIPDTLSFEAAASILMPGITAYYSLIEVARLRRGDKILIHSASGSTGWMAIWIVEMIGVEMFVMVGFDDKKKLLMDNFGIPANHIFYSCNTTFAQGVMRATEGHGVDVLLNSLSSDGLRASWDCMALFGRFIEIGKADITSNATLPMAGFARNISFAAVDLHHVAQCNVDLLSALLKSAMELVASAATHHPSPLHVYSVSNVEQAFRYLQGSKNSGRIIISRFNAAATYVVSGGLGGLGGATIKRMADKGVKNLILPLRSSPASQAAARVVAELRDRGVRVETPACDVSSASELSAVLDGYAGSMPPIKGCINASMVLQDAIFENMSHAQTCLDFFVLLSSMPRSPRSALKLSSGPWRPKLARALSIAADDVQQSKQLSNYGVDSLMAVELRNWIARDFGVNVAVFEIMGSSRIAAIGALIAQKGDMKDGWKMRSEIGCII</sequence>
<dbReference type="Gene3D" id="3.90.180.10">
    <property type="entry name" value="Medium-chain alcohol dehydrogenases, catalytic domain"/>
    <property type="match status" value="1"/>
</dbReference>
<dbReference type="PANTHER" id="PTHR43775">
    <property type="entry name" value="FATTY ACID SYNTHASE"/>
    <property type="match status" value="1"/>
</dbReference>
<dbReference type="Gene3D" id="3.40.50.720">
    <property type="entry name" value="NAD(P)-binding Rossmann-like Domain"/>
    <property type="match status" value="1"/>
</dbReference>
<dbReference type="Pfam" id="PF23297">
    <property type="entry name" value="ACP_SdgA_C"/>
    <property type="match status" value="1"/>
</dbReference>
<evidence type="ECO:0000256" key="4">
    <source>
        <dbReference type="ARBA" id="ARBA00023002"/>
    </source>
</evidence>
<dbReference type="InterPro" id="IPR020806">
    <property type="entry name" value="PKS_PP-bd"/>
</dbReference>
<dbReference type="GO" id="GO:0031177">
    <property type="term" value="F:phosphopantetheine binding"/>
    <property type="evidence" value="ECO:0007669"/>
    <property type="project" value="InterPro"/>
</dbReference>
<keyword evidence="2" id="KW-0597">Phosphoprotein</keyword>
<dbReference type="Proteomes" id="UP001174934">
    <property type="component" value="Unassembled WGS sequence"/>
</dbReference>
<dbReference type="SUPFAM" id="SSF47336">
    <property type="entry name" value="ACP-like"/>
    <property type="match status" value="1"/>
</dbReference>
<evidence type="ECO:0000313" key="7">
    <source>
        <dbReference type="EMBL" id="KAK0625498.1"/>
    </source>
</evidence>
<keyword evidence="3" id="KW-0808">Transferase</keyword>
<evidence type="ECO:0000259" key="6">
    <source>
        <dbReference type="PROSITE" id="PS50075"/>
    </source>
</evidence>
<dbReference type="Pfam" id="PF08659">
    <property type="entry name" value="KR"/>
    <property type="match status" value="1"/>
</dbReference>
<dbReference type="AlphaFoldDB" id="A0AA39X1D7"/>
<evidence type="ECO:0000256" key="3">
    <source>
        <dbReference type="ARBA" id="ARBA00022679"/>
    </source>
</evidence>
<protein>
    <recommendedName>
        <fullName evidence="6">Carrier domain-containing protein</fullName>
    </recommendedName>
</protein>
<dbReference type="SMART" id="SM00823">
    <property type="entry name" value="PKS_PP"/>
    <property type="match status" value="1"/>
</dbReference>
<dbReference type="SMART" id="SM00829">
    <property type="entry name" value="PKS_ER"/>
    <property type="match status" value="1"/>
</dbReference>
<dbReference type="FunFam" id="3.40.50.720:FF:000209">
    <property type="entry name" value="Polyketide synthase Pks12"/>
    <property type="match status" value="1"/>
</dbReference>
<dbReference type="InterPro" id="IPR013968">
    <property type="entry name" value="PKS_KR"/>
</dbReference>
<dbReference type="GO" id="GO:0044550">
    <property type="term" value="P:secondary metabolite biosynthetic process"/>
    <property type="evidence" value="ECO:0007669"/>
    <property type="project" value="TreeGrafter"/>
</dbReference>
<dbReference type="InterPro" id="IPR036736">
    <property type="entry name" value="ACP-like_sf"/>
</dbReference>
<dbReference type="SMART" id="SM00822">
    <property type="entry name" value="PKS_KR"/>
    <property type="match status" value="1"/>
</dbReference>
<comment type="caution">
    <text evidence="7">The sequence shown here is derived from an EMBL/GenBank/DDBJ whole genome shotgun (WGS) entry which is preliminary data.</text>
</comment>
<dbReference type="GO" id="GO:0016491">
    <property type="term" value="F:oxidoreductase activity"/>
    <property type="evidence" value="ECO:0007669"/>
    <property type="project" value="UniProtKB-KW"/>
</dbReference>
<feature type="domain" description="Carrier" evidence="6">
    <location>
        <begin position="457"/>
        <end position="531"/>
    </location>
</feature>
<proteinExistence type="predicted"/>
<organism evidence="7 8">
    <name type="scientific">Bombardia bombarda</name>
    <dbReference type="NCBI Taxonomy" id="252184"/>
    <lineage>
        <taxon>Eukaryota</taxon>
        <taxon>Fungi</taxon>
        <taxon>Dikarya</taxon>
        <taxon>Ascomycota</taxon>
        <taxon>Pezizomycotina</taxon>
        <taxon>Sordariomycetes</taxon>
        <taxon>Sordariomycetidae</taxon>
        <taxon>Sordariales</taxon>
        <taxon>Lasiosphaeriaceae</taxon>
        <taxon>Bombardia</taxon>
    </lineage>
</organism>
<keyword evidence="5" id="KW-0511">Multifunctional enzyme</keyword>
<evidence type="ECO:0000256" key="1">
    <source>
        <dbReference type="ARBA" id="ARBA00022450"/>
    </source>
</evidence>
<evidence type="ECO:0000256" key="5">
    <source>
        <dbReference type="ARBA" id="ARBA00023268"/>
    </source>
</evidence>
<dbReference type="GO" id="GO:0004312">
    <property type="term" value="F:fatty acid synthase activity"/>
    <property type="evidence" value="ECO:0007669"/>
    <property type="project" value="TreeGrafter"/>
</dbReference>
<dbReference type="PANTHER" id="PTHR43775:SF29">
    <property type="entry name" value="ASPERFURANONE POLYKETIDE SYNTHASE AFOG-RELATED"/>
    <property type="match status" value="1"/>
</dbReference>
<dbReference type="InterPro" id="IPR009081">
    <property type="entry name" value="PP-bd_ACP"/>
</dbReference>
<dbReference type="InterPro" id="IPR036291">
    <property type="entry name" value="NAD(P)-bd_dom_sf"/>
</dbReference>
<dbReference type="EMBL" id="JAULSR010000003">
    <property type="protein sequence ID" value="KAK0625498.1"/>
    <property type="molecule type" value="Genomic_DNA"/>
</dbReference>
<name>A0AA39X1D7_9PEZI</name>
<dbReference type="InterPro" id="IPR057326">
    <property type="entry name" value="KR_dom"/>
</dbReference>
<dbReference type="SUPFAM" id="SSF50129">
    <property type="entry name" value="GroES-like"/>
    <property type="match status" value="1"/>
</dbReference>
<keyword evidence="8" id="KW-1185">Reference proteome</keyword>
<evidence type="ECO:0000313" key="8">
    <source>
        <dbReference type="Proteomes" id="UP001174934"/>
    </source>
</evidence>